<dbReference type="Proteomes" id="UP001566132">
    <property type="component" value="Unassembled WGS sequence"/>
</dbReference>
<comment type="caution">
    <text evidence="3">The sequence shown here is derived from an EMBL/GenBank/DDBJ whole genome shotgun (WGS) entry which is preliminary data.</text>
</comment>
<feature type="domain" description="Transposable element P transposase-like GTP-binding insertion" evidence="1">
    <location>
        <begin position="35"/>
        <end position="152"/>
    </location>
</feature>
<evidence type="ECO:0008006" key="5">
    <source>
        <dbReference type="Google" id="ProtNLM"/>
    </source>
</evidence>
<gene>
    <name evidence="3" type="ORF">ABEB36_014071</name>
</gene>
<organism evidence="3 4">
    <name type="scientific">Hypothenemus hampei</name>
    <name type="common">Coffee berry borer</name>
    <dbReference type="NCBI Taxonomy" id="57062"/>
    <lineage>
        <taxon>Eukaryota</taxon>
        <taxon>Metazoa</taxon>
        <taxon>Ecdysozoa</taxon>
        <taxon>Arthropoda</taxon>
        <taxon>Hexapoda</taxon>
        <taxon>Insecta</taxon>
        <taxon>Pterygota</taxon>
        <taxon>Neoptera</taxon>
        <taxon>Endopterygota</taxon>
        <taxon>Coleoptera</taxon>
        <taxon>Polyphaga</taxon>
        <taxon>Cucujiformia</taxon>
        <taxon>Curculionidae</taxon>
        <taxon>Scolytinae</taxon>
        <taxon>Hypothenemus</taxon>
    </lineage>
</organism>
<evidence type="ECO:0000259" key="2">
    <source>
        <dbReference type="Pfam" id="PF21789"/>
    </source>
</evidence>
<proteinExistence type="predicted"/>
<protein>
    <recommendedName>
        <fullName evidence="5">THAP domain-containing protein 9</fullName>
    </recommendedName>
</protein>
<dbReference type="AlphaFoldDB" id="A0ABD1E371"/>
<accession>A0ABD1E371</accession>
<reference evidence="3 4" key="1">
    <citation type="submission" date="2024-05" db="EMBL/GenBank/DDBJ databases">
        <title>Genetic variation in Jamaican populations of the coffee berry borer (Hypothenemus hampei).</title>
        <authorList>
            <person name="Errbii M."/>
            <person name="Myrie A."/>
        </authorList>
    </citation>
    <scope>NUCLEOTIDE SEQUENCE [LARGE SCALE GENOMIC DNA]</scope>
    <source>
        <strain evidence="3">JA-Hopewell-2020-01-JO</strain>
        <tissue evidence="3">Whole body</tissue>
    </source>
</reference>
<dbReference type="Pfam" id="PF21789">
    <property type="entry name" value="TNP-like_RNaseH_C"/>
    <property type="match status" value="1"/>
</dbReference>
<dbReference type="InterPro" id="IPR048367">
    <property type="entry name" value="TNP-like_RNaseH_C"/>
</dbReference>
<keyword evidence="4" id="KW-1185">Reference proteome</keyword>
<dbReference type="EMBL" id="JBDJPC010000012">
    <property type="protein sequence ID" value="KAL1489128.1"/>
    <property type="molecule type" value="Genomic_DNA"/>
</dbReference>
<dbReference type="PANTHER" id="PTHR47577:SF2">
    <property type="entry name" value="THAP DOMAIN CONTAINING 9"/>
    <property type="match status" value="1"/>
</dbReference>
<name>A0ABD1E371_HYPHA</name>
<evidence type="ECO:0000259" key="1">
    <source>
        <dbReference type="Pfam" id="PF21788"/>
    </source>
</evidence>
<dbReference type="Pfam" id="PF21788">
    <property type="entry name" value="TNP-like_GBD"/>
    <property type="match status" value="1"/>
</dbReference>
<evidence type="ECO:0000313" key="4">
    <source>
        <dbReference type="Proteomes" id="UP001566132"/>
    </source>
</evidence>
<sequence length="486" mass="55844">MVTALGARFDYPHDFKPWFTHPNTGEKVFVMWDACHMVKLVRNTFSDKRILFNPDKKPIQWELIEKLTAIQSSEGLTVATKVTQRHINYHNDKMKVKLAVQVLSTSVCHGLMYCTRKNIPGFEDTNATSQFCLIINDAFDMLNSRHRFSKSIYNHGISADNCMLFENKILFTIDYLSNLYDSTGQRLIETNRKTGFLGLVIDLTNLLNLYEEYVVKSKVLKYILSYKFSQDHLETFFGAIRRRGGWNNNPSAVQFKTAYKRLLVKHQITSSSSGNCGILDATSILHVGSGTTFTTPDTIIPEENVYSAFTSIAHDHAYVNGNIDNISPYVEDVLNYIAGFVVRSVSKRITCDFCRQHLATSETTSALINLKNRGGLIIPSPSVVFICKKLESIIRINKYNFSVKGNLCQKIFHQLMLNCLDFFNDQEMTNHIKQQDLIDNHKYQLIKLVAYNYINLRLRHEARKINQSSQTNVRQKYNRLVLFAHQ</sequence>
<feature type="domain" description="Transposable element P transposase-like RNase H C-terminal" evidence="2">
    <location>
        <begin position="226"/>
        <end position="260"/>
    </location>
</feature>
<evidence type="ECO:0000313" key="3">
    <source>
        <dbReference type="EMBL" id="KAL1489128.1"/>
    </source>
</evidence>
<dbReference type="PANTHER" id="PTHR47577">
    <property type="entry name" value="THAP DOMAIN-CONTAINING PROTEIN 6"/>
    <property type="match status" value="1"/>
</dbReference>
<dbReference type="InterPro" id="IPR048366">
    <property type="entry name" value="TNP-like_GBD"/>
</dbReference>